<dbReference type="GO" id="GO:0004222">
    <property type="term" value="F:metalloendopeptidase activity"/>
    <property type="evidence" value="ECO:0007669"/>
    <property type="project" value="TreeGrafter"/>
</dbReference>
<evidence type="ECO:0000313" key="5">
    <source>
        <dbReference type="Proteomes" id="UP000664385"/>
    </source>
</evidence>
<dbReference type="InterPro" id="IPR050570">
    <property type="entry name" value="Cell_wall_metabolism_enzyme"/>
</dbReference>
<dbReference type="Gene3D" id="2.70.70.10">
    <property type="entry name" value="Glucose Permease (Domain IIA)"/>
    <property type="match status" value="1"/>
</dbReference>
<name>A0A939DU90_9MICO</name>
<feature type="region of interest" description="Disordered" evidence="2">
    <location>
        <begin position="1"/>
        <end position="22"/>
    </location>
</feature>
<dbReference type="PANTHER" id="PTHR21666:SF270">
    <property type="entry name" value="MUREIN HYDROLASE ACTIVATOR ENVC"/>
    <property type="match status" value="1"/>
</dbReference>
<feature type="region of interest" description="Disordered" evidence="2">
    <location>
        <begin position="273"/>
        <end position="341"/>
    </location>
</feature>
<dbReference type="InterPro" id="IPR016047">
    <property type="entry name" value="M23ase_b-sheet_dom"/>
</dbReference>
<evidence type="ECO:0000256" key="2">
    <source>
        <dbReference type="SAM" id="MobiDB-lite"/>
    </source>
</evidence>
<dbReference type="CDD" id="cd12797">
    <property type="entry name" value="M23_peptidase"/>
    <property type="match status" value="1"/>
</dbReference>
<feature type="domain" description="M23ase beta-sheet core" evidence="3">
    <location>
        <begin position="357"/>
        <end position="451"/>
    </location>
</feature>
<protein>
    <submittedName>
        <fullName evidence="4">M23 family metallopeptidase</fullName>
    </submittedName>
</protein>
<feature type="compositionally biased region" description="Basic and acidic residues" evidence="2">
    <location>
        <begin position="278"/>
        <end position="302"/>
    </location>
</feature>
<dbReference type="SUPFAM" id="SSF51261">
    <property type="entry name" value="Duplicated hybrid motif"/>
    <property type="match status" value="1"/>
</dbReference>
<dbReference type="PROSITE" id="PS51318">
    <property type="entry name" value="TAT"/>
    <property type="match status" value="1"/>
</dbReference>
<accession>A0A939DU90</accession>
<dbReference type="Pfam" id="PF01551">
    <property type="entry name" value="Peptidase_M23"/>
    <property type="match status" value="1"/>
</dbReference>
<feature type="compositionally biased region" description="Low complexity" evidence="2">
    <location>
        <begin position="8"/>
        <end position="22"/>
    </location>
</feature>
<dbReference type="InterPro" id="IPR006311">
    <property type="entry name" value="TAT_signal"/>
</dbReference>
<dbReference type="EMBL" id="JAEMWU010000001">
    <property type="protein sequence ID" value="MBN8205107.1"/>
    <property type="molecule type" value="Genomic_DNA"/>
</dbReference>
<keyword evidence="1" id="KW-0175">Coiled coil</keyword>
<dbReference type="RefSeq" id="WP_206822796.1">
    <property type="nucleotide sequence ID" value="NZ_JAEMWU010000001.1"/>
</dbReference>
<reference evidence="4" key="1">
    <citation type="submission" date="2020-12" db="EMBL/GenBank/DDBJ databases">
        <title>PHA producing bacteria isolated from mangrove.</title>
        <authorList>
            <person name="Zheng W."/>
            <person name="Yu S."/>
            <person name="Huang Y."/>
        </authorList>
    </citation>
    <scope>NUCLEOTIDE SEQUENCE</scope>
    <source>
        <strain evidence="4">GN8-5</strain>
    </source>
</reference>
<evidence type="ECO:0000256" key="1">
    <source>
        <dbReference type="SAM" id="Coils"/>
    </source>
</evidence>
<feature type="coiled-coil region" evidence="1">
    <location>
        <begin position="87"/>
        <end position="149"/>
    </location>
</feature>
<gene>
    <name evidence="4" type="ORF">JF543_03940</name>
</gene>
<evidence type="ECO:0000259" key="3">
    <source>
        <dbReference type="Pfam" id="PF01551"/>
    </source>
</evidence>
<dbReference type="PANTHER" id="PTHR21666">
    <property type="entry name" value="PEPTIDASE-RELATED"/>
    <property type="match status" value="1"/>
</dbReference>
<proteinExistence type="predicted"/>
<evidence type="ECO:0000313" key="4">
    <source>
        <dbReference type="EMBL" id="MBN8205107.1"/>
    </source>
</evidence>
<comment type="caution">
    <text evidence="4">The sequence shown here is derived from an EMBL/GenBank/DDBJ whole genome shotgun (WGS) entry which is preliminary data.</text>
</comment>
<dbReference type="AlphaFoldDB" id="A0A939DU90"/>
<organism evidence="4 5">
    <name type="scientific">Microbacterium esteraromaticum</name>
    <dbReference type="NCBI Taxonomy" id="57043"/>
    <lineage>
        <taxon>Bacteria</taxon>
        <taxon>Bacillati</taxon>
        <taxon>Actinomycetota</taxon>
        <taxon>Actinomycetes</taxon>
        <taxon>Micrococcales</taxon>
        <taxon>Microbacteriaceae</taxon>
        <taxon>Microbacterium</taxon>
    </lineage>
</organism>
<dbReference type="InterPro" id="IPR011055">
    <property type="entry name" value="Dup_hybrid_motif"/>
</dbReference>
<dbReference type="Proteomes" id="UP000664385">
    <property type="component" value="Unassembled WGS sequence"/>
</dbReference>
<feature type="compositionally biased region" description="Gly residues" evidence="2">
    <location>
        <begin position="307"/>
        <end position="326"/>
    </location>
</feature>
<sequence>MNDDVLKDATAASDDCDCAPTSAERRSLWPSAKVSRRGAITVGALSAIAVTAFGISAGSPTAHAADYPSWDDVQRAKANEVAKAGEITRIQGLIEQLTQQAAAAEEAARKAGEEFYAAQQAYFEQADKAEDLQAQADEQSAIADESAQKAGQVANQIYRNNGDDAALEMFLSNSGDGADDLLERLGSMDKLLEYNRAVADRAAAARDSAQSLTDQAVKARDERDRLQKVAEQKMIAAQQAADAAQAALQQKQDNLLTLEAQLAALKDTTTATVAGYQEGERKRKEEEERRRREEEERRKQEEAANNNGGGGSGGGGGGGGTGGSGSGAWRRPHGGYISSHYGPRPPRCVNGVCRSTFHRGTDFANGCGTGIYAASSGRVDAAFYNDGYGNYIRIQHGGGVATGYAHLSRFAVRYGQQVSAGQLIGYAGNTGASQGCHLHFEVYTGGGTTNPYNFLRARGAI</sequence>